<dbReference type="PANTHER" id="PTHR45138:SF9">
    <property type="entry name" value="DIGUANYLATE CYCLASE DGCM-RELATED"/>
    <property type="match status" value="1"/>
</dbReference>
<dbReference type="GO" id="GO:0052621">
    <property type="term" value="F:diguanylate cyclase activity"/>
    <property type="evidence" value="ECO:0007669"/>
    <property type="project" value="UniProtKB-EC"/>
</dbReference>
<proteinExistence type="predicted"/>
<dbReference type="SMART" id="SM00267">
    <property type="entry name" value="GGDEF"/>
    <property type="match status" value="1"/>
</dbReference>
<dbReference type="NCBIfam" id="TIGR00254">
    <property type="entry name" value="GGDEF"/>
    <property type="match status" value="1"/>
</dbReference>
<reference evidence="7 8" key="1">
    <citation type="submission" date="2016-10" db="EMBL/GenBank/DDBJ databases">
        <authorList>
            <person name="de Groot N.N."/>
        </authorList>
    </citation>
    <scope>NUCLEOTIDE SEQUENCE [LARGE SCALE GENOMIC DNA]</scope>
    <source>
        <strain evidence="7 8">Nm110</strain>
    </source>
</reference>
<evidence type="ECO:0000313" key="7">
    <source>
        <dbReference type="EMBL" id="SDW11197.1"/>
    </source>
</evidence>
<dbReference type="SUPFAM" id="SSF52172">
    <property type="entry name" value="CheY-like"/>
    <property type="match status" value="1"/>
</dbReference>
<dbReference type="InterPro" id="IPR013976">
    <property type="entry name" value="HDOD"/>
</dbReference>
<evidence type="ECO:0000259" key="6">
    <source>
        <dbReference type="PROSITE" id="PS51833"/>
    </source>
</evidence>
<dbReference type="RefSeq" id="WP_244505691.1">
    <property type="nucleotide sequence ID" value="NZ_FNNH01000003.1"/>
</dbReference>
<dbReference type="PANTHER" id="PTHR45138">
    <property type="entry name" value="REGULATORY COMPONENTS OF SENSORY TRANSDUCTION SYSTEM"/>
    <property type="match status" value="1"/>
</dbReference>
<dbReference type="AlphaFoldDB" id="A0A1H2QVI6"/>
<feature type="domain" description="HDOD" evidence="6">
    <location>
        <begin position="19"/>
        <end position="213"/>
    </location>
</feature>
<dbReference type="PROSITE" id="PS50110">
    <property type="entry name" value="RESPONSE_REGULATORY"/>
    <property type="match status" value="1"/>
</dbReference>
<feature type="domain" description="Response regulatory" evidence="4">
    <location>
        <begin position="318"/>
        <end position="435"/>
    </location>
</feature>
<organism evidence="7 8">
    <name type="scientific">Nitrosomonas communis</name>
    <dbReference type="NCBI Taxonomy" id="44574"/>
    <lineage>
        <taxon>Bacteria</taxon>
        <taxon>Pseudomonadati</taxon>
        <taxon>Pseudomonadota</taxon>
        <taxon>Betaproteobacteria</taxon>
        <taxon>Nitrosomonadales</taxon>
        <taxon>Nitrosomonadaceae</taxon>
        <taxon>Nitrosomonas</taxon>
    </lineage>
</organism>
<comment type="catalytic activity">
    <reaction evidence="2">
        <text>2 GTP = 3',3'-c-di-GMP + 2 diphosphate</text>
        <dbReference type="Rhea" id="RHEA:24898"/>
        <dbReference type="ChEBI" id="CHEBI:33019"/>
        <dbReference type="ChEBI" id="CHEBI:37565"/>
        <dbReference type="ChEBI" id="CHEBI:58805"/>
        <dbReference type="EC" id="2.7.7.65"/>
    </reaction>
</comment>
<gene>
    <name evidence="7" type="ORF">SAMN05421882_100342</name>
</gene>
<dbReference type="InterPro" id="IPR043128">
    <property type="entry name" value="Rev_trsase/Diguanyl_cyclase"/>
</dbReference>
<dbReference type="Pfam" id="PF08668">
    <property type="entry name" value="HDOD"/>
    <property type="match status" value="1"/>
</dbReference>
<dbReference type="InterPro" id="IPR011006">
    <property type="entry name" value="CheY-like_superfamily"/>
</dbReference>
<dbReference type="GO" id="GO:1902201">
    <property type="term" value="P:negative regulation of bacterial-type flagellum-dependent cell motility"/>
    <property type="evidence" value="ECO:0007669"/>
    <property type="project" value="TreeGrafter"/>
</dbReference>
<dbReference type="GO" id="GO:0005886">
    <property type="term" value="C:plasma membrane"/>
    <property type="evidence" value="ECO:0007669"/>
    <property type="project" value="TreeGrafter"/>
</dbReference>
<dbReference type="CDD" id="cd17574">
    <property type="entry name" value="REC_OmpR"/>
    <property type="match status" value="1"/>
</dbReference>
<evidence type="ECO:0000259" key="4">
    <source>
        <dbReference type="PROSITE" id="PS50110"/>
    </source>
</evidence>
<dbReference type="InterPro" id="IPR001789">
    <property type="entry name" value="Sig_transdc_resp-reg_receiver"/>
</dbReference>
<name>A0A1H2QVI6_9PROT</name>
<dbReference type="Gene3D" id="3.40.50.2300">
    <property type="match status" value="1"/>
</dbReference>
<evidence type="ECO:0000256" key="3">
    <source>
        <dbReference type="PROSITE-ProRule" id="PRU00169"/>
    </source>
</evidence>
<dbReference type="GO" id="GO:0043709">
    <property type="term" value="P:cell adhesion involved in single-species biofilm formation"/>
    <property type="evidence" value="ECO:0007669"/>
    <property type="project" value="TreeGrafter"/>
</dbReference>
<dbReference type="Proteomes" id="UP000183454">
    <property type="component" value="Unassembled WGS sequence"/>
</dbReference>
<evidence type="ECO:0000259" key="5">
    <source>
        <dbReference type="PROSITE" id="PS50887"/>
    </source>
</evidence>
<dbReference type="Pfam" id="PF00990">
    <property type="entry name" value="GGDEF"/>
    <property type="match status" value="1"/>
</dbReference>
<dbReference type="InterPro" id="IPR050469">
    <property type="entry name" value="Diguanylate_Cyclase"/>
</dbReference>
<dbReference type="InterPro" id="IPR000160">
    <property type="entry name" value="GGDEF_dom"/>
</dbReference>
<feature type="domain" description="GGDEF" evidence="5">
    <location>
        <begin position="499"/>
        <end position="634"/>
    </location>
</feature>
<dbReference type="SUPFAM" id="SSF55073">
    <property type="entry name" value="Nucleotide cyclase"/>
    <property type="match status" value="1"/>
</dbReference>
<dbReference type="Gene3D" id="3.30.70.270">
    <property type="match status" value="1"/>
</dbReference>
<evidence type="ECO:0000256" key="2">
    <source>
        <dbReference type="ARBA" id="ARBA00034247"/>
    </source>
</evidence>
<dbReference type="GO" id="GO:0000160">
    <property type="term" value="P:phosphorelay signal transduction system"/>
    <property type="evidence" value="ECO:0007669"/>
    <property type="project" value="InterPro"/>
</dbReference>
<dbReference type="PROSITE" id="PS50887">
    <property type="entry name" value="GGDEF"/>
    <property type="match status" value="1"/>
</dbReference>
<dbReference type="SUPFAM" id="SSF109604">
    <property type="entry name" value="HD-domain/PDEase-like"/>
    <property type="match status" value="1"/>
</dbReference>
<dbReference type="SMART" id="SM00448">
    <property type="entry name" value="REC"/>
    <property type="match status" value="1"/>
</dbReference>
<dbReference type="FunFam" id="3.30.70.270:FF:000001">
    <property type="entry name" value="Diguanylate cyclase domain protein"/>
    <property type="match status" value="1"/>
</dbReference>
<feature type="modified residue" description="4-aspartylphosphate" evidence="3">
    <location>
        <position position="368"/>
    </location>
</feature>
<dbReference type="EMBL" id="FNNH01000003">
    <property type="protein sequence ID" value="SDW11197.1"/>
    <property type="molecule type" value="Genomic_DNA"/>
</dbReference>
<protein>
    <recommendedName>
        <fullName evidence="1">diguanylate cyclase</fullName>
        <ecNumber evidence="1">2.7.7.65</ecNumber>
    </recommendedName>
</protein>
<evidence type="ECO:0000256" key="1">
    <source>
        <dbReference type="ARBA" id="ARBA00012528"/>
    </source>
</evidence>
<dbReference type="Pfam" id="PF00072">
    <property type="entry name" value="Response_reg"/>
    <property type="match status" value="1"/>
</dbReference>
<dbReference type="Gene3D" id="1.10.3210.10">
    <property type="entry name" value="Hypothetical protein af1432"/>
    <property type="match status" value="1"/>
</dbReference>
<dbReference type="CDD" id="cd01949">
    <property type="entry name" value="GGDEF"/>
    <property type="match status" value="1"/>
</dbReference>
<dbReference type="PROSITE" id="PS51833">
    <property type="entry name" value="HDOD"/>
    <property type="match status" value="1"/>
</dbReference>
<evidence type="ECO:0000313" key="8">
    <source>
        <dbReference type="Proteomes" id="UP000183454"/>
    </source>
</evidence>
<sequence>MNHAMRIADSDELKFSSSLLSFKGTTQALLEACHQEDAPNSEIARLIQTDSVLCSYLIRLANVSNQATHVVTSLSEAVSLVGIPVIKQLTIGFSLVDQFRSGSVNGFDYQEFWSHSLLMALAMQELGKTARICAQDELFACGLMARIGCLALATTHPDKYATLIKQKQNSSISLATLEQQYLQTDHNELTATLLSDFGLPKILVEAVYYHEIPAESGFSEGSYPFQLVNLIYLAKQIADFGLASESERTVRISELMLLSGKIGLDTESFGNLIDQIIQEWHACGKILQVKTINLPSFHNMISASVPYLEMTTSDAPWKVLLVEDDPFGLETAEEVLADTLGYTVFSATNGKQALSLAMDIMPHIIVTDWAMPVMDGLALTRALRTTAWGQNMYIIMLTGYEDDKKIVEAFEAGVNDYVTKPVNVPAFRARLHAAWHYRKLQEAWERDQLHLKRFAAELAVTNQKLKHDALTDMLTGIPNRRAGMKALTGAWNSANRSGQSIAVMLIDIDHFKKINDTYGHAIGDKVLKEVATSIRNITRKGEIFCRIGGEEFLMICPNGCTDAKSAFPLAERLRQHVKMQEINIDETRIQISISIGIALKDAGMKSDEQLVKAADRALYAAKNAGRDRVYLAIENQLISSNFC</sequence>
<dbReference type="EC" id="2.7.7.65" evidence="1"/>
<dbReference type="InterPro" id="IPR029787">
    <property type="entry name" value="Nucleotide_cyclase"/>
</dbReference>
<accession>A0A1H2QVI6</accession>
<keyword evidence="3" id="KW-0597">Phosphoprotein</keyword>